<dbReference type="EMBL" id="CT025854">
    <property type="status" value="NOT_ANNOTATED_CDS"/>
    <property type="molecule type" value="Genomic_DNA"/>
</dbReference>
<reference evidence="5" key="3">
    <citation type="journal article" date="2015" name="Nat. Commun.">
        <title>RFX transcription factors are essential for hearing in mice.</title>
        <authorList>
            <person name="Elkon R."/>
            <person name="Milon B."/>
            <person name="Morrison L."/>
            <person name="Shah M."/>
            <person name="Vijayakumar S."/>
            <person name="Racherla M."/>
            <person name="Leitch C.C."/>
            <person name="Silipino L."/>
            <person name="Hadi S."/>
            <person name="Weiss-Gayet M."/>
            <person name="Barras E."/>
            <person name="Schmid C.D."/>
            <person name="Ait-Lounis A."/>
            <person name="Barnes A."/>
            <person name="Song Y."/>
            <person name="Eisenman D.J."/>
            <person name="Eliyahu E."/>
            <person name="Frolenkov G.I."/>
            <person name="Strome S.E."/>
            <person name="Durand B."/>
            <person name="Zaghloul N.A."/>
            <person name="Jones S.M."/>
            <person name="Reith W."/>
            <person name="Hertzano R."/>
        </authorList>
    </citation>
    <scope>NUCLEOTIDE SEQUENCE</scope>
    <source>
        <strain evidence="5">Tuebingen</strain>
    </source>
</reference>
<dbReference type="Ensembl" id="ENSDART00000142098.2">
    <property type="protein sequence ID" value="ENSDARP00000116353.1"/>
    <property type="gene ID" value="ENSDARG00000092482.2"/>
</dbReference>
<protein>
    <submittedName>
        <fullName evidence="3">Si:dkeyp-110g5.4</fullName>
    </submittedName>
    <submittedName>
        <fullName evidence="5">Uncharacterized protein LOC561637</fullName>
    </submittedName>
</protein>
<dbReference type="GeneID" id="561637"/>
<dbReference type="OrthoDB" id="8893791at2759"/>
<keyword evidence="1" id="KW-0175">Coiled coil</keyword>
<dbReference type="Proteomes" id="UP000000437">
    <property type="component" value="Chromosome 8"/>
</dbReference>
<dbReference type="AlphaFoldDB" id="B0V2R9"/>
<sequence>MENTVVYIPKEACVKNIPLQSLSSSLSRKISVALFLRESQKQTVTWICPVELRQKQVSLGKESSRLRLTQITPGQFLLPVLSSSITAYKVLRTDLKTNKPEVQFSGQEETEVTSLASIRNSVHRNAIIVCNGQIFLSVRKTRCRRVRLQNCPAATEGVGSASPGQHQQINNTDSCQAQALRETSDTPQQNQVQDVQPPDQELNLNTENSALVQKIPEEMPEQCWTEKECQKVQDVQPPDQELNLNTENSPLVQKISEEMPEQSWTEKECQKNAELTSESRSQSSTPLETPLDLESSHEALSMEETDCQPKILQQILQTSSGISQQPEAAGGEGETDQDDSERLEALVLPRVESCLAFDFEQLAHEERINRLRAQLRQKEAALSIFNLKPTDQI</sequence>
<name>B0V2R9_DANRE</name>
<dbReference type="AGR" id="ZFIN:ZDB-GENE-081104-452"/>
<feature type="compositionally biased region" description="Low complexity" evidence="2">
    <location>
        <begin position="187"/>
        <end position="200"/>
    </location>
</feature>
<evidence type="ECO:0000313" key="6">
    <source>
        <dbReference type="ZFIN" id="ZDB-GENE-081104-452"/>
    </source>
</evidence>
<reference evidence="5" key="4">
    <citation type="submission" date="2025-04" db="UniProtKB">
        <authorList>
            <consortium name="RefSeq"/>
        </authorList>
    </citation>
    <scope>IDENTIFICATION</scope>
    <source>
        <strain evidence="5">Tuebingen</strain>
    </source>
</reference>
<dbReference type="PaxDb" id="7955-ENSDARP00000116353"/>
<evidence type="ECO:0000256" key="1">
    <source>
        <dbReference type="SAM" id="Coils"/>
    </source>
</evidence>
<feature type="region of interest" description="Disordered" evidence="2">
    <location>
        <begin position="154"/>
        <end position="203"/>
    </location>
</feature>
<evidence type="ECO:0000313" key="3">
    <source>
        <dbReference type="Ensembl" id="ENSDARP00000116353"/>
    </source>
</evidence>
<dbReference type="Bgee" id="ENSDARG00000092482">
    <property type="expression patterns" value="Expressed in testis and 21 other cell types or tissues"/>
</dbReference>
<feature type="compositionally biased region" description="Polar residues" evidence="2">
    <location>
        <begin position="273"/>
        <end position="287"/>
    </location>
</feature>
<feature type="coiled-coil region" evidence="1">
    <location>
        <begin position="361"/>
        <end position="388"/>
    </location>
</feature>
<feature type="region of interest" description="Disordered" evidence="2">
    <location>
        <begin position="320"/>
        <end position="340"/>
    </location>
</feature>
<dbReference type="eggNOG" id="ENOG502SD61">
    <property type="taxonomic scope" value="Eukaryota"/>
</dbReference>
<feature type="region of interest" description="Disordered" evidence="2">
    <location>
        <begin position="230"/>
        <end position="293"/>
    </location>
</feature>
<evidence type="ECO:0000313" key="4">
    <source>
        <dbReference type="Proteomes" id="UP000000437"/>
    </source>
</evidence>
<feature type="compositionally biased region" description="Polar residues" evidence="2">
    <location>
        <begin position="162"/>
        <end position="177"/>
    </location>
</feature>
<reference evidence="3" key="2">
    <citation type="submission" date="2013-08" db="UniProtKB">
        <authorList>
            <consortium name="Ensembl"/>
        </authorList>
    </citation>
    <scope>IDENTIFICATION</scope>
    <source>
        <strain evidence="3">Tuebingen</strain>
    </source>
</reference>
<gene>
    <name evidence="3 5 6" type="primary">si:dkeyp-110g5.4</name>
</gene>
<dbReference type="KEGG" id="dre:561637"/>
<evidence type="ECO:0000313" key="5">
    <source>
        <dbReference type="RefSeq" id="NP_001116733.1"/>
    </source>
</evidence>
<proteinExistence type="predicted"/>
<feature type="compositionally biased region" description="Polar residues" evidence="2">
    <location>
        <begin position="242"/>
        <end position="251"/>
    </location>
</feature>
<dbReference type="ZFIN" id="ZDB-GENE-081104-452">
    <property type="gene designation" value="si:dkeyp-110g5.4"/>
</dbReference>
<accession>A0A8M1NG46</accession>
<accession>B0V2R9</accession>
<keyword evidence="4" id="KW-1185">Reference proteome</keyword>
<reference evidence="3 4" key="1">
    <citation type="journal article" date="2013" name="Nature">
        <title>The zebrafish reference genome sequence and its relationship to the human genome.</title>
        <authorList>
            <consortium name="Genome Reference Consortium Zebrafish"/>
            <person name="Howe K."/>
            <person name="Clark M.D."/>
            <person name="Torroja C.F."/>
            <person name="Torrance J."/>
            <person name="Berthelot C."/>
            <person name="Muffato M."/>
            <person name="Collins J.E."/>
            <person name="Humphray S."/>
            <person name="McLaren K."/>
            <person name="Matthews L."/>
            <person name="McLaren S."/>
            <person name="Sealy I."/>
            <person name="Caccamo M."/>
            <person name="Churcher C."/>
            <person name="Scott C."/>
            <person name="Barrett J.C."/>
            <person name="Koch R."/>
            <person name="Rauch G.J."/>
            <person name="White S."/>
            <person name="Chow W."/>
            <person name="Kilian B."/>
            <person name="Quintais L.T."/>
            <person name="Guerra-Assuncao J.A."/>
            <person name="Zhou Y."/>
            <person name="Gu Y."/>
            <person name="Yen J."/>
            <person name="Vogel J.H."/>
            <person name="Eyre T."/>
            <person name="Redmond S."/>
            <person name="Banerjee R."/>
            <person name="Chi J."/>
            <person name="Fu B."/>
            <person name="Langley E."/>
            <person name="Maguire S.F."/>
            <person name="Laird G.K."/>
            <person name="Lloyd D."/>
            <person name="Kenyon E."/>
            <person name="Donaldson S."/>
            <person name="Sehra H."/>
            <person name="Almeida-King J."/>
            <person name="Loveland J."/>
            <person name="Trevanion S."/>
            <person name="Jones M."/>
            <person name="Quail M."/>
            <person name="Willey D."/>
            <person name="Hunt A."/>
            <person name="Burton J."/>
            <person name="Sims S."/>
            <person name="McLay K."/>
            <person name="Plumb B."/>
            <person name="Davis J."/>
            <person name="Clee C."/>
            <person name="Oliver K."/>
            <person name="Clark R."/>
            <person name="Riddle C."/>
            <person name="Elliot D."/>
            <person name="Eliott D."/>
            <person name="Threadgold G."/>
            <person name="Harden G."/>
            <person name="Ware D."/>
            <person name="Begum S."/>
            <person name="Mortimore B."/>
            <person name="Mortimer B."/>
            <person name="Kerry G."/>
            <person name="Heath P."/>
            <person name="Phillimore B."/>
            <person name="Tracey A."/>
            <person name="Corby N."/>
            <person name="Dunn M."/>
            <person name="Johnson C."/>
            <person name="Wood J."/>
            <person name="Clark S."/>
            <person name="Pelan S."/>
            <person name="Griffiths G."/>
            <person name="Smith M."/>
            <person name="Glithero R."/>
            <person name="Howden P."/>
            <person name="Barker N."/>
            <person name="Lloyd C."/>
            <person name="Stevens C."/>
            <person name="Harley J."/>
            <person name="Holt K."/>
            <person name="Panagiotidis G."/>
            <person name="Lovell J."/>
            <person name="Beasley H."/>
            <person name="Henderson C."/>
            <person name="Gordon D."/>
            <person name="Auger K."/>
            <person name="Wright D."/>
            <person name="Collins J."/>
            <person name="Raisen C."/>
            <person name="Dyer L."/>
            <person name="Leung K."/>
            <person name="Robertson L."/>
            <person name="Ambridge K."/>
            <person name="Leongamornlert D."/>
            <person name="McGuire S."/>
            <person name="Gilderthorp R."/>
            <person name="Griffiths C."/>
            <person name="Manthravadi D."/>
            <person name="Nichol S."/>
            <person name="Barker G."/>
            <person name="Whitehead S."/>
            <person name="Kay M."/>
            <person name="Brown J."/>
            <person name="Murnane C."/>
            <person name="Gray E."/>
            <person name="Humphries M."/>
            <person name="Sycamore N."/>
            <person name="Barker D."/>
            <person name="Saunders D."/>
            <person name="Wallis J."/>
            <person name="Babbage A."/>
            <person name="Hammond S."/>
            <person name="Mashreghi-Mohammadi M."/>
            <person name="Barr L."/>
            <person name="Martin S."/>
            <person name="Wray P."/>
            <person name="Ellington A."/>
            <person name="Matthews N."/>
            <person name="Ellwood M."/>
            <person name="Woodmansey R."/>
            <person name="Clark G."/>
            <person name="Cooper J."/>
            <person name="Cooper J."/>
            <person name="Tromans A."/>
            <person name="Grafham D."/>
            <person name="Skuce C."/>
            <person name="Pandian R."/>
            <person name="Andrews R."/>
            <person name="Harrison E."/>
            <person name="Kimberley A."/>
            <person name="Garnett J."/>
            <person name="Fosker N."/>
            <person name="Hall R."/>
            <person name="Garner P."/>
            <person name="Kelly D."/>
            <person name="Bird C."/>
            <person name="Palmer S."/>
            <person name="Gehring I."/>
            <person name="Berger A."/>
            <person name="Dooley C.M."/>
            <person name="Ersan-Urun Z."/>
            <person name="Eser C."/>
            <person name="Geiger H."/>
            <person name="Geisler M."/>
            <person name="Karotki L."/>
            <person name="Kirn A."/>
            <person name="Konantz J."/>
            <person name="Konantz M."/>
            <person name="Oberlander M."/>
            <person name="Rudolph-Geiger S."/>
            <person name="Teucke M."/>
            <person name="Lanz C."/>
            <person name="Raddatz G."/>
            <person name="Osoegawa K."/>
            <person name="Zhu B."/>
            <person name="Rapp A."/>
            <person name="Widaa S."/>
            <person name="Langford C."/>
            <person name="Yang F."/>
            <person name="Schuster S.C."/>
            <person name="Carter N.P."/>
            <person name="Harrow J."/>
            <person name="Ning Z."/>
            <person name="Herrero J."/>
            <person name="Searle S.M."/>
            <person name="Enright A."/>
            <person name="Geisler R."/>
            <person name="Plasterk R.H."/>
            <person name="Lee C."/>
            <person name="Westerfield M."/>
            <person name="de Jong P.J."/>
            <person name="Zon L.I."/>
            <person name="Postlethwait J.H."/>
            <person name="Nusslein-Volhard C."/>
            <person name="Hubbard T.J."/>
            <person name="Roest Crollius H."/>
            <person name="Rogers J."/>
            <person name="Stemple D.L."/>
        </authorList>
    </citation>
    <scope>NUCLEOTIDE SEQUENCE [LARGE SCALE GENOMIC DNA]</scope>
    <source>
        <strain evidence="3">Tuebingen</strain>
    </source>
</reference>
<dbReference type="RefSeq" id="NP_001116733.1">
    <property type="nucleotide sequence ID" value="NM_001123261.1"/>
</dbReference>
<dbReference type="HOGENOM" id="CLU_701987_0_0_1"/>
<organism evidence="3">
    <name type="scientific">Danio rerio</name>
    <name type="common">Zebrafish</name>
    <name type="synonym">Brachydanio rerio</name>
    <dbReference type="NCBI Taxonomy" id="7955"/>
    <lineage>
        <taxon>Eukaryota</taxon>
        <taxon>Metazoa</taxon>
        <taxon>Chordata</taxon>
        <taxon>Craniata</taxon>
        <taxon>Vertebrata</taxon>
        <taxon>Euteleostomi</taxon>
        <taxon>Actinopterygii</taxon>
        <taxon>Neopterygii</taxon>
        <taxon>Teleostei</taxon>
        <taxon>Ostariophysi</taxon>
        <taxon>Cypriniformes</taxon>
        <taxon>Danionidae</taxon>
        <taxon>Danioninae</taxon>
        <taxon>Danio</taxon>
    </lineage>
</organism>
<evidence type="ECO:0000256" key="2">
    <source>
        <dbReference type="SAM" id="MobiDB-lite"/>
    </source>
</evidence>